<organism evidence="2">
    <name type="scientific">marine sediment metagenome</name>
    <dbReference type="NCBI Taxonomy" id="412755"/>
    <lineage>
        <taxon>unclassified sequences</taxon>
        <taxon>metagenomes</taxon>
        <taxon>ecological metagenomes</taxon>
    </lineage>
</organism>
<evidence type="ECO:0000313" key="2">
    <source>
        <dbReference type="EMBL" id="GAG26497.1"/>
    </source>
</evidence>
<accession>X0WTI0</accession>
<protein>
    <recommendedName>
        <fullName evidence="1">Hydrogen maturase F tetramerization domain-containing protein</fullName>
    </recommendedName>
</protein>
<sequence length="69" mass="7516">DDLDTFKLVVHCGACMINRQEMLSRMARAKEAGVPIVNYGVFLAAAHGVLERALEPFPSAKLALEDADE</sequence>
<dbReference type="InterPro" id="IPR040644">
    <property type="entry name" value="HydF_tetramer"/>
</dbReference>
<gene>
    <name evidence="2" type="ORF">S01H1_55619</name>
</gene>
<reference evidence="2" key="1">
    <citation type="journal article" date="2014" name="Front. Microbiol.">
        <title>High frequency of phylogenetically diverse reductive dehalogenase-homologous genes in deep subseafloor sedimentary metagenomes.</title>
        <authorList>
            <person name="Kawai M."/>
            <person name="Futagami T."/>
            <person name="Toyoda A."/>
            <person name="Takaki Y."/>
            <person name="Nishi S."/>
            <person name="Hori S."/>
            <person name="Arai W."/>
            <person name="Tsubouchi T."/>
            <person name="Morono Y."/>
            <person name="Uchiyama I."/>
            <person name="Ito T."/>
            <person name="Fujiyama A."/>
            <person name="Inagaki F."/>
            <person name="Takami H."/>
        </authorList>
    </citation>
    <scope>NUCLEOTIDE SEQUENCE</scope>
    <source>
        <strain evidence="2">Expedition CK06-06</strain>
    </source>
</reference>
<comment type="caution">
    <text evidence="2">The sequence shown here is derived from an EMBL/GenBank/DDBJ whole genome shotgun (WGS) entry which is preliminary data.</text>
</comment>
<feature type="non-terminal residue" evidence="2">
    <location>
        <position position="1"/>
    </location>
</feature>
<dbReference type="Gene3D" id="3.40.50.11410">
    <property type="match status" value="1"/>
</dbReference>
<feature type="domain" description="Hydrogen maturase F tetramerization" evidence="1">
    <location>
        <begin position="2"/>
        <end position="56"/>
    </location>
</feature>
<dbReference type="EMBL" id="BARS01036166">
    <property type="protein sequence ID" value="GAG26497.1"/>
    <property type="molecule type" value="Genomic_DNA"/>
</dbReference>
<evidence type="ECO:0000259" key="1">
    <source>
        <dbReference type="Pfam" id="PF18133"/>
    </source>
</evidence>
<name>X0WTI0_9ZZZZ</name>
<dbReference type="AlphaFoldDB" id="X0WTI0"/>
<proteinExistence type="predicted"/>
<dbReference type="Pfam" id="PF18133">
    <property type="entry name" value="HydF_tetramer"/>
    <property type="match status" value="1"/>
</dbReference>